<dbReference type="Gene3D" id="1.10.510.10">
    <property type="entry name" value="Transferase(Phosphotransferase) domain 1"/>
    <property type="match status" value="1"/>
</dbReference>
<reference evidence="7" key="1">
    <citation type="submission" date="2016-06" db="UniProtKB">
        <authorList>
            <consortium name="WormBaseParasite"/>
        </authorList>
    </citation>
    <scope>IDENTIFICATION</scope>
</reference>
<dbReference type="SUPFAM" id="SSF56112">
    <property type="entry name" value="Protein kinase-like (PK-like)"/>
    <property type="match status" value="1"/>
</dbReference>
<dbReference type="InterPro" id="IPR011009">
    <property type="entry name" value="Kinase-like_dom_sf"/>
</dbReference>
<feature type="compositionally biased region" description="Polar residues" evidence="3">
    <location>
        <begin position="191"/>
        <end position="204"/>
    </location>
</feature>
<sequence>MCLGAAYGLQYLHSKKCIHRDVAARNILYTKDKVAKISDFGMSREGTIYKMRTCKKVPIKWTAPETIATFVYSLKTDVYSFSITVCEVFTDGEEPYKGLSNTEVKKMILLGRRMEIPQAPEGIPSLIRHCWDQNSASRWTMTDAVKKLEKIAKHINQSESLINDYQKHMEIVTTLGGSSAKEMNSSKKVTDSPVQNVSSKNSLNKLPVAQPVATP</sequence>
<dbReference type="InterPro" id="IPR020635">
    <property type="entry name" value="Tyr_kinase_cat_dom"/>
</dbReference>
<organism evidence="7">
    <name type="scientific">Onchocerca ochengi</name>
    <name type="common">Filarial nematode worm</name>
    <dbReference type="NCBI Taxonomy" id="42157"/>
    <lineage>
        <taxon>Eukaryota</taxon>
        <taxon>Metazoa</taxon>
        <taxon>Ecdysozoa</taxon>
        <taxon>Nematoda</taxon>
        <taxon>Chromadorea</taxon>
        <taxon>Rhabditida</taxon>
        <taxon>Spirurina</taxon>
        <taxon>Spiruromorpha</taxon>
        <taxon>Filarioidea</taxon>
        <taxon>Onchocercidae</taxon>
        <taxon>Onchocerca</taxon>
    </lineage>
</organism>
<dbReference type="Proteomes" id="UP000271087">
    <property type="component" value="Unassembled WGS sequence"/>
</dbReference>
<dbReference type="PRINTS" id="PR00109">
    <property type="entry name" value="TYRKINASE"/>
</dbReference>
<evidence type="ECO:0000313" key="6">
    <source>
        <dbReference type="Proteomes" id="UP000271087"/>
    </source>
</evidence>
<dbReference type="AlphaFoldDB" id="A0A182EWQ6"/>
<dbReference type="EMBL" id="UYRW01011255">
    <property type="protein sequence ID" value="VDM99486.1"/>
    <property type="molecule type" value="Genomic_DNA"/>
</dbReference>
<dbReference type="GO" id="GO:0005524">
    <property type="term" value="F:ATP binding"/>
    <property type="evidence" value="ECO:0007669"/>
    <property type="project" value="UniProtKB-KW"/>
</dbReference>
<dbReference type="InterPro" id="IPR001245">
    <property type="entry name" value="Ser-Thr/Tyr_kinase_cat_dom"/>
</dbReference>
<dbReference type="WBParaSite" id="nOo.2.0.1.t12603-RA">
    <property type="protein sequence ID" value="nOo.2.0.1.t12603-RA"/>
    <property type="gene ID" value="nOo.2.0.1.g12603"/>
</dbReference>
<dbReference type="InterPro" id="IPR050198">
    <property type="entry name" value="Non-receptor_tyrosine_kinases"/>
</dbReference>
<evidence type="ECO:0000259" key="4">
    <source>
        <dbReference type="PROSITE" id="PS50011"/>
    </source>
</evidence>
<keyword evidence="6" id="KW-1185">Reference proteome</keyword>
<evidence type="ECO:0000313" key="5">
    <source>
        <dbReference type="EMBL" id="VDM99486.1"/>
    </source>
</evidence>
<dbReference type="GO" id="GO:0004713">
    <property type="term" value="F:protein tyrosine kinase activity"/>
    <property type="evidence" value="ECO:0007669"/>
    <property type="project" value="InterPro"/>
</dbReference>
<accession>A0A182EWQ6</accession>
<gene>
    <name evidence="5" type="ORF">NOO_LOCUS12603</name>
</gene>
<dbReference type="PROSITE" id="PS00109">
    <property type="entry name" value="PROTEIN_KINASE_TYR"/>
    <property type="match status" value="1"/>
</dbReference>
<feature type="region of interest" description="Disordered" evidence="3">
    <location>
        <begin position="177"/>
        <end position="215"/>
    </location>
</feature>
<evidence type="ECO:0000256" key="2">
    <source>
        <dbReference type="ARBA" id="ARBA00022840"/>
    </source>
</evidence>
<dbReference type="InterPro" id="IPR008266">
    <property type="entry name" value="Tyr_kinase_AS"/>
</dbReference>
<dbReference type="Pfam" id="PF07714">
    <property type="entry name" value="PK_Tyr_Ser-Thr"/>
    <property type="match status" value="1"/>
</dbReference>
<dbReference type="OrthoDB" id="3256376at2759"/>
<proteinExistence type="predicted"/>
<feature type="domain" description="Protein kinase" evidence="4">
    <location>
        <begin position="1"/>
        <end position="151"/>
    </location>
</feature>
<dbReference type="PANTHER" id="PTHR24418">
    <property type="entry name" value="TYROSINE-PROTEIN KINASE"/>
    <property type="match status" value="1"/>
</dbReference>
<evidence type="ECO:0000256" key="1">
    <source>
        <dbReference type="ARBA" id="ARBA00022741"/>
    </source>
</evidence>
<keyword evidence="1" id="KW-0547">Nucleotide-binding</keyword>
<dbReference type="PROSITE" id="PS50011">
    <property type="entry name" value="PROTEIN_KINASE_DOM"/>
    <property type="match status" value="1"/>
</dbReference>
<reference evidence="5 6" key="2">
    <citation type="submission" date="2018-08" db="EMBL/GenBank/DDBJ databases">
        <authorList>
            <person name="Laetsch R D."/>
            <person name="Stevens L."/>
            <person name="Kumar S."/>
            <person name="Blaxter L. M."/>
        </authorList>
    </citation>
    <scope>NUCLEOTIDE SEQUENCE [LARGE SCALE GENOMIC DNA]</scope>
</reference>
<name>A0A182EWQ6_ONCOC</name>
<evidence type="ECO:0000256" key="3">
    <source>
        <dbReference type="SAM" id="MobiDB-lite"/>
    </source>
</evidence>
<evidence type="ECO:0000313" key="7">
    <source>
        <dbReference type="WBParaSite" id="nOo.2.0.1.t12603-RA"/>
    </source>
</evidence>
<keyword evidence="2" id="KW-0067">ATP-binding</keyword>
<dbReference type="STRING" id="42157.A0A182EWQ6"/>
<protein>
    <submittedName>
        <fullName evidence="7">Protein kinase domain-containing protein</fullName>
    </submittedName>
</protein>
<dbReference type="SMART" id="SM00219">
    <property type="entry name" value="TyrKc"/>
    <property type="match status" value="1"/>
</dbReference>
<dbReference type="InterPro" id="IPR000719">
    <property type="entry name" value="Prot_kinase_dom"/>
</dbReference>